<proteinExistence type="predicted"/>
<sequence length="118" mass="12993">MEKLQTALAAIEAQQQKHKQGSAPWCVGEQLKDMLRAEPALAPLVEQDLAQPGMGLAECELKIRDFAGKHKDGNVGFCGPADAERIIREFYGLPPRGEAPAQESAKRPRKVIRLTDFL</sequence>
<reference evidence="1" key="1">
    <citation type="journal article" date="2021" name="PeerJ">
        <title>Extensive microbial diversity within the chicken gut microbiome revealed by metagenomics and culture.</title>
        <authorList>
            <person name="Gilroy R."/>
            <person name="Ravi A."/>
            <person name="Getino M."/>
            <person name="Pursley I."/>
            <person name="Horton D.L."/>
            <person name="Alikhan N.F."/>
            <person name="Baker D."/>
            <person name="Gharbi K."/>
            <person name="Hall N."/>
            <person name="Watson M."/>
            <person name="Adriaenssens E.M."/>
            <person name="Foster-Nyarko E."/>
            <person name="Jarju S."/>
            <person name="Secka A."/>
            <person name="Antonio M."/>
            <person name="Oren A."/>
            <person name="Chaudhuri R.R."/>
            <person name="La Ragione R."/>
            <person name="Hildebrand F."/>
            <person name="Pallen M.J."/>
        </authorList>
    </citation>
    <scope>NUCLEOTIDE SEQUENCE</scope>
    <source>
        <strain evidence="1">ChiHecec2B26-7398</strain>
    </source>
</reference>
<gene>
    <name evidence="1" type="ORF">H9846_01915</name>
</gene>
<dbReference type="AlphaFoldDB" id="A0A9D2BUS8"/>
<comment type="caution">
    <text evidence="1">The sequence shown here is derived from an EMBL/GenBank/DDBJ whole genome shotgun (WGS) entry which is preliminary data.</text>
</comment>
<organism evidence="1 2">
    <name type="scientific">Candidatus Gemmiger excrementipullorum</name>
    <dbReference type="NCBI Taxonomy" id="2838610"/>
    <lineage>
        <taxon>Bacteria</taxon>
        <taxon>Bacillati</taxon>
        <taxon>Bacillota</taxon>
        <taxon>Clostridia</taxon>
        <taxon>Eubacteriales</taxon>
        <taxon>Gemmiger</taxon>
    </lineage>
</organism>
<name>A0A9D2BUS8_9FIRM</name>
<evidence type="ECO:0000313" key="1">
    <source>
        <dbReference type="EMBL" id="HIX94194.1"/>
    </source>
</evidence>
<dbReference type="EMBL" id="DXEI01000032">
    <property type="protein sequence ID" value="HIX94194.1"/>
    <property type="molecule type" value="Genomic_DNA"/>
</dbReference>
<dbReference type="Proteomes" id="UP000886751">
    <property type="component" value="Unassembled WGS sequence"/>
</dbReference>
<accession>A0A9D2BUS8</accession>
<protein>
    <submittedName>
        <fullName evidence="1">Uncharacterized protein</fullName>
    </submittedName>
</protein>
<evidence type="ECO:0000313" key="2">
    <source>
        <dbReference type="Proteomes" id="UP000886751"/>
    </source>
</evidence>
<reference evidence="1" key="2">
    <citation type="submission" date="2021-04" db="EMBL/GenBank/DDBJ databases">
        <authorList>
            <person name="Gilroy R."/>
        </authorList>
    </citation>
    <scope>NUCLEOTIDE SEQUENCE</scope>
    <source>
        <strain evidence="1">ChiHecec2B26-7398</strain>
    </source>
</reference>